<gene>
    <name evidence="2" type="ORF">HDF14_000180</name>
</gene>
<dbReference type="InterPro" id="IPR000182">
    <property type="entry name" value="GNAT_dom"/>
</dbReference>
<dbReference type="GO" id="GO:0016747">
    <property type="term" value="F:acyltransferase activity, transferring groups other than amino-acyl groups"/>
    <property type="evidence" value="ECO:0007669"/>
    <property type="project" value="InterPro"/>
</dbReference>
<name>A0A9X0U1K8_9BACT</name>
<evidence type="ECO:0000313" key="2">
    <source>
        <dbReference type="EMBL" id="MBB5326586.1"/>
    </source>
</evidence>
<dbReference type="EMBL" id="JACHEB010000001">
    <property type="protein sequence ID" value="MBB5326586.1"/>
    <property type="molecule type" value="Genomic_DNA"/>
</dbReference>
<accession>A0A9X0U1K8</accession>
<feature type="domain" description="N-acetyltransferase" evidence="1">
    <location>
        <begin position="10"/>
        <end position="153"/>
    </location>
</feature>
<comment type="caution">
    <text evidence="2">The sequence shown here is derived from an EMBL/GenBank/DDBJ whole genome shotgun (WGS) entry which is preliminary data.</text>
</comment>
<proteinExistence type="predicted"/>
<dbReference type="CDD" id="cd04301">
    <property type="entry name" value="NAT_SF"/>
    <property type="match status" value="1"/>
</dbReference>
<evidence type="ECO:0000259" key="1">
    <source>
        <dbReference type="PROSITE" id="PS51186"/>
    </source>
</evidence>
<dbReference type="AlphaFoldDB" id="A0A9X0U1K8"/>
<evidence type="ECO:0000313" key="3">
    <source>
        <dbReference type="Proteomes" id="UP000535182"/>
    </source>
</evidence>
<dbReference type="InterPro" id="IPR016181">
    <property type="entry name" value="Acyl_CoA_acyltransferase"/>
</dbReference>
<dbReference type="Pfam" id="PF00583">
    <property type="entry name" value="Acetyltransf_1"/>
    <property type="match status" value="1"/>
</dbReference>
<reference evidence="2 3" key="1">
    <citation type="submission" date="2020-08" db="EMBL/GenBank/DDBJ databases">
        <title>Genomic Encyclopedia of Type Strains, Phase IV (KMG-V): Genome sequencing to study the core and pangenomes of soil and plant-associated prokaryotes.</title>
        <authorList>
            <person name="Whitman W."/>
        </authorList>
    </citation>
    <scope>NUCLEOTIDE SEQUENCE [LARGE SCALE GENOMIC DNA]</scope>
    <source>
        <strain evidence="2 3">X5P2</strain>
    </source>
</reference>
<organism evidence="2 3">
    <name type="scientific">Tunturiibacter gelidiferens</name>
    <dbReference type="NCBI Taxonomy" id="3069689"/>
    <lineage>
        <taxon>Bacteria</taxon>
        <taxon>Pseudomonadati</taxon>
        <taxon>Acidobacteriota</taxon>
        <taxon>Terriglobia</taxon>
        <taxon>Terriglobales</taxon>
        <taxon>Acidobacteriaceae</taxon>
        <taxon>Tunturiibacter</taxon>
    </lineage>
</organism>
<keyword evidence="3" id="KW-1185">Reference proteome</keyword>
<dbReference type="SUPFAM" id="SSF55729">
    <property type="entry name" value="Acyl-CoA N-acyltransferases (Nat)"/>
    <property type="match status" value="1"/>
</dbReference>
<dbReference type="Gene3D" id="3.40.630.30">
    <property type="match status" value="1"/>
</dbReference>
<dbReference type="Proteomes" id="UP000535182">
    <property type="component" value="Unassembled WGS sequence"/>
</dbReference>
<dbReference type="PROSITE" id="PS51186">
    <property type="entry name" value="GNAT"/>
    <property type="match status" value="1"/>
</dbReference>
<sequence length="321" mass="35611">MPMNQSIQTIKVGPLKESELGEADRIVRLAFGTFFGLANPLECMGDRHFMTPRWRSSNVKVIAARERDRLVGSNVVTRWGSFGFFGPLTVQPEYWGRGVGQRLMEATMTTFDRWGVRHTGLYTFAQSAKHVGLYQKFGYWPRYLTGVMTLAPDGARTEYAKAPMLLSALKKSERESAIEACGRLTHRIDKGLDLGGEIRSVLAQRTGDVVLTYTRKALDAFAVCLHGAGSEGGEKTCYVKFGAARGGAGAAERFDRLLEACEAFASSRGATVEAGVNMAREDAYRCLRSRGYRVDKQGVAMQRPHLEGFNRADAFVIDDWR</sequence>
<protein>
    <submittedName>
        <fullName evidence="2">GNAT superfamily N-acetyltransferase</fullName>
    </submittedName>
</protein>